<organism evidence="2 3">
    <name type="scientific">Fusarium acutatum</name>
    <dbReference type="NCBI Taxonomy" id="78861"/>
    <lineage>
        <taxon>Eukaryota</taxon>
        <taxon>Fungi</taxon>
        <taxon>Dikarya</taxon>
        <taxon>Ascomycota</taxon>
        <taxon>Pezizomycotina</taxon>
        <taxon>Sordariomycetes</taxon>
        <taxon>Hypocreomycetidae</taxon>
        <taxon>Hypocreales</taxon>
        <taxon>Nectriaceae</taxon>
        <taxon>Fusarium</taxon>
        <taxon>Fusarium fujikuroi species complex</taxon>
    </lineage>
</organism>
<proteinExistence type="predicted"/>
<comment type="caution">
    <text evidence="2">The sequence shown here is derived from an EMBL/GenBank/DDBJ whole genome shotgun (WGS) entry which is preliminary data.</text>
</comment>
<feature type="compositionally biased region" description="Polar residues" evidence="1">
    <location>
        <begin position="98"/>
        <end position="125"/>
    </location>
</feature>
<name>A0A8H4NIB9_9HYPO</name>
<keyword evidence="3" id="KW-1185">Reference proteome</keyword>
<dbReference type="AlphaFoldDB" id="A0A8H4NIB9"/>
<sequence length="421" mass="46395">MESQAASGTPPVASMSELESQDLQGQSGNDVAFIDDYDKTALDFSIGDDFTALPLLPQETFTNPPTYSREETIRGLQQGIDQYWADEMAAQQINAGTNMQNSPQVQNPSQKQNPPQGQNTPQAPSATPDAKPIPQARARGVKRTREPEPSSRAAKRPADRNGQPATRKVKSEKPRHLPTLRPKPREPAQPQPIQPLSILPMAPVPHQQEFQANRRIGYGVDNTAWIAANRQPALHYNGAVSPGIQGLYYDSWRTRMGMDPRGVAFSDNASIHKPSPMVPQMQRMTRSILPTPMSSPGMISNPMPPQQQLANEMAMGSMLPSPVSPPGQIPIATENLLPHLNLSMQHSRVDRFPAMTAEVTTNPLSWSTQHSYDPFFGDIQSMLQPTMPRMPMKVRAEWISSVNASQSELGHHFTGLNPTTR</sequence>
<reference evidence="2 3" key="1">
    <citation type="submission" date="2020-01" db="EMBL/GenBank/DDBJ databases">
        <title>Identification and distribution of gene clusters putatively required for synthesis of sphingolipid metabolism inhibitors in phylogenetically diverse species of the filamentous fungus Fusarium.</title>
        <authorList>
            <person name="Kim H.-S."/>
            <person name="Busman M."/>
            <person name="Brown D.W."/>
            <person name="Divon H."/>
            <person name="Uhlig S."/>
            <person name="Proctor R.H."/>
        </authorList>
    </citation>
    <scope>NUCLEOTIDE SEQUENCE [LARGE SCALE GENOMIC DNA]</scope>
    <source>
        <strain evidence="2 3">NRRL 13308</strain>
    </source>
</reference>
<evidence type="ECO:0000313" key="2">
    <source>
        <dbReference type="EMBL" id="KAF4433146.1"/>
    </source>
</evidence>
<feature type="region of interest" description="Disordered" evidence="1">
    <location>
        <begin position="98"/>
        <end position="194"/>
    </location>
</feature>
<protein>
    <submittedName>
        <fullName evidence="2">Uncharacterized protein</fullName>
    </submittedName>
</protein>
<gene>
    <name evidence="2" type="ORF">FACUT_8183</name>
</gene>
<evidence type="ECO:0000313" key="3">
    <source>
        <dbReference type="Proteomes" id="UP000536711"/>
    </source>
</evidence>
<feature type="region of interest" description="Disordered" evidence="1">
    <location>
        <begin position="1"/>
        <end position="29"/>
    </location>
</feature>
<dbReference type="Proteomes" id="UP000536711">
    <property type="component" value="Unassembled WGS sequence"/>
</dbReference>
<dbReference type="OrthoDB" id="5101715at2759"/>
<feature type="compositionally biased region" description="Polar residues" evidence="1">
    <location>
        <begin position="17"/>
        <end position="29"/>
    </location>
</feature>
<accession>A0A8H4NIB9</accession>
<dbReference type="EMBL" id="JAADJF010000224">
    <property type="protein sequence ID" value="KAF4433146.1"/>
    <property type="molecule type" value="Genomic_DNA"/>
</dbReference>
<evidence type="ECO:0000256" key="1">
    <source>
        <dbReference type="SAM" id="MobiDB-lite"/>
    </source>
</evidence>